<accession>W7U2S4</accession>
<evidence type="ECO:0000256" key="1">
    <source>
        <dbReference type="SAM" id="MobiDB-lite"/>
    </source>
</evidence>
<proteinExistence type="predicted"/>
<sequence length="317" mass="34934">MAAQEDAGTLRQRLQEKIHELANEKLPTLNADRGGTLHVTVRDVRNVLTPPTVAVTPEEAEDDAASRPGEDGEALLNGHTSLHAHNYSHKNLRFLVEVSPSTAVMTEEGEAQVEVEDLGGIATFPLMSLEAKVVVHFGARLEHFVQVPLHNRYRESELGQLSDWHASAAVEGKETETETPGVEDLTNVPAVRLVFKFERRNRGEVQRVMEELQKLQEEVGRLGKGEGEGRAGVGKKGGVRTGRKGGIQSVDEDEDEEGREDASGSRVLSLWRWAVVPMIFIIRVGGQVGGLVWRRRAIFMFIGGTLFFHLRGDDLAV</sequence>
<evidence type="ECO:0000313" key="3">
    <source>
        <dbReference type="Proteomes" id="UP000019335"/>
    </source>
</evidence>
<evidence type="ECO:0000313" key="2">
    <source>
        <dbReference type="EMBL" id="EWM26969.1"/>
    </source>
</evidence>
<reference evidence="2 3" key="1">
    <citation type="journal article" date="2014" name="Mol. Plant">
        <title>Chromosome Scale Genome Assembly and Transcriptome Profiling of Nannochloropsis gaditana in Nitrogen Depletion.</title>
        <authorList>
            <person name="Corteggiani Carpinelli E."/>
            <person name="Telatin A."/>
            <person name="Vitulo N."/>
            <person name="Forcato C."/>
            <person name="D'Angelo M."/>
            <person name="Schiavon R."/>
            <person name="Vezzi A."/>
            <person name="Giacometti G.M."/>
            <person name="Morosinotto T."/>
            <person name="Valle G."/>
        </authorList>
    </citation>
    <scope>NUCLEOTIDE SEQUENCE [LARGE SCALE GENOMIC DNA]</scope>
    <source>
        <strain evidence="2 3">B-31</strain>
    </source>
</reference>
<keyword evidence="3" id="KW-1185">Reference proteome</keyword>
<feature type="compositionally biased region" description="Acidic residues" evidence="1">
    <location>
        <begin position="250"/>
        <end position="259"/>
    </location>
</feature>
<comment type="caution">
    <text evidence="2">The sequence shown here is derived from an EMBL/GenBank/DDBJ whole genome shotgun (WGS) entry which is preliminary data.</text>
</comment>
<dbReference type="Proteomes" id="UP000019335">
    <property type="component" value="Chromosome 7"/>
</dbReference>
<gene>
    <name evidence="2" type="ORF">Naga_101386g2</name>
</gene>
<protein>
    <submittedName>
        <fullName evidence="2">Uncharacterized protein</fullName>
    </submittedName>
</protein>
<organism evidence="2 3">
    <name type="scientific">Nannochloropsis gaditana</name>
    <dbReference type="NCBI Taxonomy" id="72520"/>
    <lineage>
        <taxon>Eukaryota</taxon>
        <taxon>Sar</taxon>
        <taxon>Stramenopiles</taxon>
        <taxon>Ochrophyta</taxon>
        <taxon>Eustigmatophyceae</taxon>
        <taxon>Eustigmatales</taxon>
        <taxon>Monodopsidaceae</taxon>
        <taxon>Nannochloropsis</taxon>
    </lineage>
</organism>
<dbReference type="OrthoDB" id="10351919at2759"/>
<dbReference type="EMBL" id="AZIL01000533">
    <property type="protein sequence ID" value="EWM26969.1"/>
    <property type="molecule type" value="Genomic_DNA"/>
</dbReference>
<feature type="region of interest" description="Disordered" evidence="1">
    <location>
        <begin position="223"/>
        <end position="261"/>
    </location>
</feature>
<dbReference type="AlphaFoldDB" id="W7U2S4"/>
<name>W7U2S4_9STRA</name>